<dbReference type="AlphaFoldDB" id="A0YD53"/>
<comment type="caution">
    <text evidence="2">The sequence shown here is derived from an EMBL/GenBank/DDBJ whole genome shotgun (WGS) entry which is preliminary data.</text>
</comment>
<name>A0YD53_9GAMM</name>
<keyword evidence="1" id="KW-0732">Signal</keyword>
<dbReference type="eggNOG" id="COG4313">
    <property type="taxonomic scope" value="Bacteria"/>
</dbReference>
<dbReference type="STRING" id="247633.GP2143_03508"/>
<sequence length="348" mass="38532">MRYLKICLFVFASQCLAQSTPSEFAEMSLQQLFDQSIYESDDGQDSHSPWTLTYQFKSVEFEGYLDGTNKLSFDDVLWSPSSEVRTATNFPVVPTTIRQKAHTIALGYKFNSRWNGHISIPYIRQETDHISIIGGYENFVLETAGVGDASVSATYNWGAADEGVWRLSLGVSLPTGSIDEGGDTPRAPGDQQLPYTMQLGSGTYDFPAEFSYTSSGTQDFNVGISANIRTGTNDRGYRLGNNYSLNSRYKIDLSPTLQTSASLNFQYSRPIHGQDESLLVNAPIPYPAGITNPNLYGGKKVNLRLGVLWKFSKNYAVGLEVGKPIYQNLNGPQPKEKWRTGLSISKSI</sequence>
<feature type="signal peptide" evidence="1">
    <location>
        <begin position="1"/>
        <end position="17"/>
    </location>
</feature>
<evidence type="ECO:0000256" key="1">
    <source>
        <dbReference type="SAM" id="SignalP"/>
    </source>
</evidence>
<gene>
    <name evidence="2" type="ORF">GP2143_03508</name>
</gene>
<evidence type="ECO:0000313" key="2">
    <source>
        <dbReference type="EMBL" id="EAW31156.1"/>
    </source>
</evidence>
<dbReference type="Proteomes" id="UP000004931">
    <property type="component" value="Unassembled WGS sequence"/>
</dbReference>
<keyword evidence="3" id="KW-1185">Reference proteome</keyword>
<dbReference type="SUPFAM" id="SSF56935">
    <property type="entry name" value="Porins"/>
    <property type="match status" value="1"/>
</dbReference>
<dbReference type="OrthoDB" id="5450709at2"/>
<organism evidence="2 3">
    <name type="scientific">marine gamma proteobacterium HTCC2143</name>
    <dbReference type="NCBI Taxonomy" id="247633"/>
    <lineage>
        <taxon>Bacteria</taxon>
        <taxon>Pseudomonadati</taxon>
        <taxon>Pseudomonadota</taxon>
        <taxon>Gammaproteobacteria</taxon>
        <taxon>Cellvibrionales</taxon>
        <taxon>Spongiibacteraceae</taxon>
        <taxon>BD1-7 clade</taxon>
    </lineage>
</organism>
<evidence type="ECO:0000313" key="3">
    <source>
        <dbReference type="Proteomes" id="UP000004931"/>
    </source>
</evidence>
<reference evidence="2 3" key="1">
    <citation type="journal article" date="2010" name="J. Bacteriol.">
        <title>Genome sequence of the oligotrophic marine Gammaproteobacterium HTCC2143, isolated from the Oregon Coast.</title>
        <authorList>
            <person name="Oh H.M."/>
            <person name="Kang I."/>
            <person name="Ferriera S."/>
            <person name="Giovannoni S.J."/>
            <person name="Cho J.C."/>
        </authorList>
    </citation>
    <scope>NUCLEOTIDE SEQUENCE [LARGE SCALE GENOMIC DNA]</scope>
    <source>
        <strain evidence="2 3">HTCC2143</strain>
    </source>
</reference>
<dbReference type="EMBL" id="AAVT01000004">
    <property type="protein sequence ID" value="EAW31156.1"/>
    <property type="molecule type" value="Genomic_DNA"/>
</dbReference>
<protein>
    <submittedName>
        <fullName evidence="2">Uncharacterized protein</fullName>
    </submittedName>
</protein>
<proteinExistence type="predicted"/>
<feature type="chain" id="PRO_5002630685" evidence="1">
    <location>
        <begin position="18"/>
        <end position="348"/>
    </location>
</feature>
<accession>A0YD53</accession>